<protein>
    <recommendedName>
        <fullName evidence="3">Pyruvate formate lyase-activating protein</fullName>
    </recommendedName>
</protein>
<comment type="caution">
    <text evidence="1">The sequence shown here is derived from an EMBL/GenBank/DDBJ whole genome shotgun (WGS) entry which is preliminary data.</text>
</comment>
<proteinExistence type="predicted"/>
<evidence type="ECO:0000313" key="1">
    <source>
        <dbReference type="EMBL" id="OFW58528.1"/>
    </source>
</evidence>
<dbReference type="AlphaFoldDB" id="A0A1F2WNV5"/>
<dbReference type="Pfam" id="PF08735">
    <property type="entry name" value="DUF1786"/>
    <property type="match status" value="1"/>
</dbReference>
<dbReference type="STRING" id="1797197.A2Y75_02980"/>
<accession>A0A1F2WNV5</accession>
<organism evidence="1 2">
    <name type="scientific">Candidatus Solincola sediminis</name>
    <dbReference type="NCBI Taxonomy" id="1797199"/>
    <lineage>
        <taxon>Bacteria</taxon>
        <taxon>Bacillati</taxon>
        <taxon>Actinomycetota</taxon>
        <taxon>Candidatus Geothermincolia</taxon>
        <taxon>Candidatus Geothermincolales</taxon>
        <taxon>Candidatus Geothermincolaceae</taxon>
        <taxon>Candidatus Solincola</taxon>
    </lineage>
</organism>
<gene>
    <name evidence="1" type="ORF">A2Y75_02980</name>
</gene>
<dbReference type="InterPro" id="IPR014846">
    <property type="entry name" value="DUF1786_pyruvate_format-lyase"/>
</dbReference>
<name>A0A1F2WNV5_9ACTN</name>
<evidence type="ECO:0000313" key="2">
    <source>
        <dbReference type="Proteomes" id="UP000177876"/>
    </source>
</evidence>
<dbReference type="EMBL" id="MELK01000022">
    <property type="protein sequence ID" value="OFW58528.1"/>
    <property type="molecule type" value="Genomic_DNA"/>
</dbReference>
<dbReference type="Proteomes" id="UP000177876">
    <property type="component" value="Unassembled WGS sequence"/>
</dbReference>
<sequence>MAIDIGAGTQDILLYDSAKKLENYIKLVLPSPSPLLAAQVKRLGEQSRDIFITGHTVGGGALSHMIKALARDHRIIMTPSAAYTIRNNLDDVIASGIEIRERMPPAEGTASFNLDELDLSPLQRLLDSIDEDLKDLDAAAVAMQDHGAYESGQSNRKTRLSYMKSRLEENPSPLALSYLYGEVPEVFPRMASAAERLHEQLPGQQTLAMDTAPAAIAGCLTDKRVMERASGKLLLINAGNGHTLACVLDGGSIIAILEHHTRELEAISFASYLEAFCCGQARDEDAFMASGHGLFYLEEPSGIENLDLIAVTGPNREILEGTGLDFYYPAPGGDMMMTGPMGLVEAVRYRTAAS</sequence>
<reference evidence="1 2" key="1">
    <citation type="journal article" date="2016" name="Nat. Commun.">
        <title>Thousands of microbial genomes shed light on interconnected biogeochemical processes in an aquifer system.</title>
        <authorList>
            <person name="Anantharaman K."/>
            <person name="Brown C.T."/>
            <person name="Hug L.A."/>
            <person name="Sharon I."/>
            <person name="Castelle C.J."/>
            <person name="Probst A.J."/>
            <person name="Thomas B.C."/>
            <person name="Singh A."/>
            <person name="Wilkins M.J."/>
            <person name="Karaoz U."/>
            <person name="Brodie E.L."/>
            <person name="Williams K.H."/>
            <person name="Hubbard S.S."/>
            <person name="Banfield J.F."/>
        </authorList>
    </citation>
    <scope>NUCLEOTIDE SEQUENCE [LARGE SCALE GENOMIC DNA]</scope>
</reference>
<evidence type="ECO:0008006" key="3">
    <source>
        <dbReference type="Google" id="ProtNLM"/>
    </source>
</evidence>